<evidence type="ECO:0000256" key="1">
    <source>
        <dbReference type="ARBA" id="ARBA00004141"/>
    </source>
</evidence>
<evidence type="ECO:0000256" key="12">
    <source>
        <dbReference type="ARBA" id="ARBA00023098"/>
    </source>
</evidence>
<evidence type="ECO:0000256" key="10">
    <source>
        <dbReference type="ARBA" id="ARBA00023002"/>
    </source>
</evidence>
<evidence type="ECO:0000313" key="20">
    <source>
        <dbReference type="Proteomes" id="UP001141327"/>
    </source>
</evidence>
<feature type="transmembrane region" description="Helical" evidence="18">
    <location>
        <begin position="374"/>
        <end position="392"/>
    </location>
</feature>
<evidence type="ECO:0000256" key="11">
    <source>
        <dbReference type="ARBA" id="ARBA00023011"/>
    </source>
</evidence>
<evidence type="ECO:0000256" key="6">
    <source>
        <dbReference type="ARBA" id="ARBA00022778"/>
    </source>
</evidence>
<feature type="transmembrane region" description="Helical" evidence="18">
    <location>
        <begin position="21"/>
        <end position="39"/>
    </location>
</feature>
<feature type="transmembrane region" description="Helical" evidence="18">
    <location>
        <begin position="117"/>
        <end position="138"/>
    </location>
</feature>
<comment type="subcellular location">
    <subcellularLocation>
        <location evidence="1">Membrane</location>
        <topology evidence="1">Multi-pass membrane protein</topology>
    </subcellularLocation>
</comment>
<evidence type="ECO:0000256" key="9">
    <source>
        <dbReference type="ARBA" id="ARBA00022989"/>
    </source>
</evidence>
<keyword evidence="8" id="KW-0752">Steroid biosynthesis</keyword>
<evidence type="ECO:0000256" key="14">
    <source>
        <dbReference type="ARBA" id="ARBA00023166"/>
    </source>
</evidence>
<reference evidence="19" key="1">
    <citation type="journal article" date="2022" name="bioRxiv">
        <title>Genomics of Preaxostyla Flagellates Illuminates Evolutionary Transitions and the Path Towards Mitochondrial Loss.</title>
        <authorList>
            <person name="Novak L.V.F."/>
            <person name="Treitli S.C."/>
            <person name="Pyrih J."/>
            <person name="Halakuc P."/>
            <person name="Pipaliya S.V."/>
            <person name="Vacek V."/>
            <person name="Brzon O."/>
            <person name="Soukal P."/>
            <person name="Eme L."/>
            <person name="Dacks J.B."/>
            <person name="Karnkowska A."/>
            <person name="Elias M."/>
            <person name="Hampl V."/>
        </authorList>
    </citation>
    <scope>NUCLEOTIDE SEQUENCE</scope>
    <source>
        <strain evidence="19">RCP-MX</strain>
    </source>
</reference>
<sequence>MPETQQKALSWGRQGTAGWKDVIGSLLPLALCPFMPILFELALDQYQGNIWKAAMAFLKNPVQLFNLFSGKPFWKAGQLYVFWYVLNVALYLFFPGKYCKGQLTPAGHLLEYYVNGFQVWVLTILAFFGCAYIGLFPLTIIADYWAPMLLWLNVFGYTLTGFAYVKAHLFPTHPDDNKFSGSFLYDLCMGIEFNPRIGKWFDFKLFHNGRPGINAWCLINISFAAKQYQTYGFVTNSMIIVNLLQALYVGDFFYNESWYTRTIDICHDHFGYYLAWGDLVWLPQMYTLQAHYLATHPVVLSTPAVVLLLGMGCLGYYIFRGANHQKDAFRAAKGKCNIWGRPAKFLEAPFTTADGQHHVSQLLYSGFWGLAHHFNYVGDLLMSSAYCLAAGLTGLADGLPYFYIVYMTALLVHRIIRDQGRLSAKYGPVWDKYCKLVPWKLCPYLW</sequence>
<comment type="caution">
    <text evidence="19">The sequence shown here is derived from an EMBL/GenBank/DDBJ whole genome shotgun (WGS) entry which is preliminary data.</text>
</comment>
<keyword evidence="7" id="KW-0521">NADP</keyword>
<name>A0ABQ8UTK4_9EUKA</name>
<accession>A0ABQ8UTK4</accession>
<evidence type="ECO:0000256" key="3">
    <source>
        <dbReference type="ARBA" id="ARBA00022516"/>
    </source>
</evidence>
<feature type="transmembrane region" description="Helical" evidence="18">
    <location>
        <begin position="230"/>
        <end position="249"/>
    </location>
</feature>
<evidence type="ECO:0000256" key="16">
    <source>
        <dbReference type="ARBA" id="ARBA00038851"/>
    </source>
</evidence>
<evidence type="ECO:0000256" key="18">
    <source>
        <dbReference type="SAM" id="Phobius"/>
    </source>
</evidence>
<dbReference type="InterPro" id="IPR001171">
    <property type="entry name" value="ERG24_DHCR-like"/>
</dbReference>
<comment type="similarity">
    <text evidence="2">Belongs to the ERG4/ERG24 family.</text>
</comment>
<evidence type="ECO:0000256" key="8">
    <source>
        <dbReference type="ARBA" id="ARBA00022955"/>
    </source>
</evidence>
<keyword evidence="20" id="KW-1185">Reference proteome</keyword>
<evidence type="ECO:0000256" key="4">
    <source>
        <dbReference type="ARBA" id="ARBA00022548"/>
    </source>
</evidence>
<evidence type="ECO:0000256" key="15">
    <source>
        <dbReference type="ARBA" id="ARBA00023221"/>
    </source>
</evidence>
<keyword evidence="15" id="KW-0753">Steroid metabolism</keyword>
<proteinExistence type="inferred from homology"/>
<dbReference type="PANTHER" id="PTHR21257:SF38">
    <property type="entry name" value="7-DEHYDROCHOLESTEROL REDUCTASE"/>
    <property type="match status" value="1"/>
</dbReference>
<dbReference type="Proteomes" id="UP001141327">
    <property type="component" value="Unassembled WGS sequence"/>
</dbReference>
<organism evidence="19 20">
    <name type="scientific">Paratrimastix pyriformis</name>
    <dbReference type="NCBI Taxonomy" id="342808"/>
    <lineage>
        <taxon>Eukaryota</taxon>
        <taxon>Metamonada</taxon>
        <taxon>Preaxostyla</taxon>
        <taxon>Paratrimastigidae</taxon>
        <taxon>Paratrimastix</taxon>
    </lineage>
</organism>
<feature type="transmembrane region" description="Helical" evidence="18">
    <location>
        <begin position="77"/>
        <end position="96"/>
    </location>
</feature>
<keyword evidence="4" id="KW-0153">Cholesterol metabolism</keyword>
<keyword evidence="6" id="KW-0152">Cholesterol biosynthesis</keyword>
<keyword evidence="11" id="KW-0756">Sterol biosynthesis</keyword>
<feature type="transmembrane region" description="Helical" evidence="18">
    <location>
        <begin position="144"/>
        <end position="165"/>
    </location>
</feature>
<gene>
    <name evidence="19" type="ORF">PAPYR_1537</name>
</gene>
<evidence type="ECO:0000256" key="5">
    <source>
        <dbReference type="ARBA" id="ARBA00022692"/>
    </source>
</evidence>
<keyword evidence="12" id="KW-0443">Lipid metabolism</keyword>
<evidence type="ECO:0000256" key="17">
    <source>
        <dbReference type="ARBA" id="ARBA00042688"/>
    </source>
</evidence>
<dbReference type="EMBL" id="JAPMOS010000005">
    <property type="protein sequence ID" value="KAJ4461857.1"/>
    <property type="molecule type" value="Genomic_DNA"/>
</dbReference>
<evidence type="ECO:0000313" key="19">
    <source>
        <dbReference type="EMBL" id="KAJ4461857.1"/>
    </source>
</evidence>
<evidence type="ECO:0000256" key="2">
    <source>
        <dbReference type="ARBA" id="ARBA00005402"/>
    </source>
</evidence>
<keyword evidence="13 18" id="KW-0472">Membrane</keyword>
<evidence type="ECO:0000256" key="13">
    <source>
        <dbReference type="ARBA" id="ARBA00023136"/>
    </source>
</evidence>
<keyword evidence="10" id="KW-0560">Oxidoreductase</keyword>
<dbReference type="Pfam" id="PF01222">
    <property type="entry name" value="ERG4_ERG24"/>
    <property type="match status" value="1"/>
</dbReference>
<keyword evidence="5 18" id="KW-0812">Transmembrane</keyword>
<keyword evidence="3" id="KW-0444">Lipid biosynthesis</keyword>
<feature type="transmembrane region" description="Helical" evidence="18">
    <location>
        <begin position="298"/>
        <end position="319"/>
    </location>
</feature>
<feature type="transmembrane region" description="Helical" evidence="18">
    <location>
        <begin position="398"/>
        <end position="416"/>
    </location>
</feature>
<dbReference type="Gene3D" id="1.20.120.1630">
    <property type="match status" value="1"/>
</dbReference>
<keyword evidence="9 18" id="KW-1133">Transmembrane helix</keyword>
<dbReference type="PANTHER" id="PTHR21257">
    <property type="entry name" value="DELTA(14)-STEROL REDUCTASE"/>
    <property type="match status" value="1"/>
</dbReference>
<dbReference type="EC" id="1.3.1.21" evidence="16"/>
<protein>
    <recommendedName>
        <fullName evidence="16">7-dehydrocholesterol reductase</fullName>
        <ecNumber evidence="16">1.3.1.21</ecNumber>
    </recommendedName>
    <alternativeName>
        <fullName evidence="17">Sterol Delta(7)-reductase</fullName>
    </alternativeName>
</protein>
<evidence type="ECO:0000256" key="7">
    <source>
        <dbReference type="ARBA" id="ARBA00022857"/>
    </source>
</evidence>
<keyword evidence="14" id="KW-1207">Sterol metabolism</keyword>